<gene>
    <name evidence="5" type="ORF">DYB26_013174</name>
    <name evidence="4" type="ORF">DYB31_006106</name>
    <name evidence="2" type="ORF">DYB35_007710</name>
    <name evidence="1" type="ORF">DYB36_010776</name>
    <name evidence="3" type="ORF">DYB37_009443</name>
</gene>
<dbReference type="Proteomes" id="UP000285712">
    <property type="component" value="Unassembled WGS sequence"/>
</dbReference>
<evidence type="ECO:0000313" key="4">
    <source>
        <dbReference type="EMBL" id="RHZ37097.1"/>
    </source>
</evidence>
<dbReference type="EMBL" id="QUTG01001910">
    <property type="protein sequence ID" value="RHY98367.1"/>
    <property type="molecule type" value="Genomic_DNA"/>
</dbReference>
<proteinExistence type="predicted"/>
<evidence type="ECO:0000313" key="1">
    <source>
        <dbReference type="EMBL" id="RHY19940.1"/>
    </source>
</evidence>
<dbReference type="EMBL" id="QUTH01000847">
    <property type="protein sequence ID" value="RHZ32626.1"/>
    <property type="molecule type" value="Genomic_DNA"/>
</dbReference>
<evidence type="ECO:0000313" key="5">
    <source>
        <dbReference type="EMBL" id="RHZ38389.1"/>
    </source>
</evidence>
<reference evidence="6 7" key="1">
    <citation type="submission" date="2018-08" db="EMBL/GenBank/DDBJ databases">
        <title>Aphanomyces genome sequencing and annotation.</title>
        <authorList>
            <person name="Minardi D."/>
            <person name="Oidtmann B."/>
            <person name="Van Der Giezen M."/>
            <person name="Studholme D.J."/>
        </authorList>
    </citation>
    <scope>NUCLEOTIDE SEQUENCE [LARGE SCALE GENOMIC DNA]</scope>
    <source>
        <strain evidence="4 7">197901</strain>
        <strain evidence="3 8">Da</strain>
        <strain evidence="5 10">FDL457</strain>
        <strain evidence="1 6">Kv</strain>
        <strain evidence="2 9">Sv</strain>
    </source>
</reference>
<evidence type="ECO:0000313" key="7">
    <source>
        <dbReference type="Proteomes" id="UP000266196"/>
    </source>
</evidence>
<evidence type="ECO:0000313" key="8">
    <source>
        <dbReference type="Proteomes" id="UP000285430"/>
    </source>
</evidence>
<dbReference type="EMBL" id="QUSZ01003045">
    <property type="protein sequence ID" value="RHY19940.1"/>
    <property type="molecule type" value="Genomic_DNA"/>
</dbReference>
<dbReference type="Proteomes" id="UP000265427">
    <property type="component" value="Unassembled WGS sequence"/>
</dbReference>
<evidence type="ECO:0000313" key="2">
    <source>
        <dbReference type="EMBL" id="RHY98367.1"/>
    </source>
</evidence>
<dbReference type="Proteomes" id="UP000286510">
    <property type="component" value="Unassembled WGS sequence"/>
</dbReference>
<evidence type="ECO:0000313" key="9">
    <source>
        <dbReference type="Proteomes" id="UP000285712"/>
    </source>
</evidence>
<dbReference type="AlphaFoldDB" id="A0A397FTW3"/>
<dbReference type="Proteomes" id="UP000285430">
    <property type="component" value="Unassembled WGS sequence"/>
</dbReference>
<evidence type="ECO:0000313" key="10">
    <source>
        <dbReference type="Proteomes" id="UP000286510"/>
    </source>
</evidence>
<dbReference type="EMBL" id="QUTE01005503">
    <property type="protein sequence ID" value="RHZ37097.1"/>
    <property type="molecule type" value="Genomic_DNA"/>
</dbReference>
<comment type="caution">
    <text evidence="4">The sequence shown here is derived from an EMBL/GenBank/DDBJ whole genome shotgun (WGS) entry which is preliminary data.</text>
</comment>
<protein>
    <submittedName>
        <fullName evidence="4">Uncharacterized protein</fullName>
    </submittedName>
</protein>
<dbReference type="Proteomes" id="UP000266196">
    <property type="component" value="Unassembled WGS sequence"/>
</dbReference>
<accession>A0A397FTW3</accession>
<name>A0A397FTW3_APHAT</name>
<evidence type="ECO:0000313" key="3">
    <source>
        <dbReference type="EMBL" id="RHZ32626.1"/>
    </source>
</evidence>
<organism evidence="4 7">
    <name type="scientific">Aphanomyces astaci</name>
    <name type="common">Crayfish plague agent</name>
    <dbReference type="NCBI Taxonomy" id="112090"/>
    <lineage>
        <taxon>Eukaryota</taxon>
        <taxon>Sar</taxon>
        <taxon>Stramenopiles</taxon>
        <taxon>Oomycota</taxon>
        <taxon>Saprolegniomycetes</taxon>
        <taxon>Saprolegniales</taxon>
        <taxon>Verrucalvaceae</taxon>
        <taxon>Aphanomyces</taxon>
    </lineage>
</organism>
<feature type="non-terminal residue" evidence="4">
    <location>
        <position position="77"/>
    </location>
</feature>
<evidence type="ECO:0000313" key="6">
    <source>
        <dbReference type="Proteomes" id="UP000265427"/>
    </source>
</evidence>
<sequence>MKHDEPDEDAVTAYLSTLELMARSVTGPSTYLELSGDHSGFSIASMDAIPFPSAGYTLSAWLRVESAPGLNSPLFSL</sequence>
<dbReference type="EMBL" id="QUTF01008711">
    <property type="protein sequence ID" value="RHZ38389.1"/>
    <property type="molecule type" value="Genomic_DNA"/>
</dbReference>